<reference evidence="1 2" key="1">
    <citation type="journal article" date="2024" name="G3 (Bethesda)">
        <title>Genome assembly of Hibiscus sabdariffa L. provides insights into metabolisms of medicinal natural products.</title>
        <authorList>
            <person name="Kim T."/>
        </authorList>
    </citation>
    <scope>NUCLEOTIDE SEQUENCE [LARGE SCALE GENOMIC DNA]</scope>
    <source>
        <strain evidence="1">TK-2024</strain>
        <tissue evidence="1">Old leaves</tissue>
    </source>
</reference>
<gene>
    <name evidence="1" type="ORF">V6N11_063545</name>
</gene>
<evidence type="ECO:0000313" key="1">
    <source>
        <dbReference type="EMBL" id="KAK8479423.1"/>
    </source>
</evidence>
<proteinExistence type="predicted"/>
<sequence length="70" mass="7377">MLVLVSAAAGKEGKKPTHAHSLFSLKLAKTIFAMNCALVSMEKKLKEFVLALPASVLTLVNSCFSSGLAL</sequence>
<comment type="caution">
    <text evidence="1">The sequence shown here is derived from an EMBL/GenBank/DDBJ whole genome shotgun (WGS) entry which is preliminary data.</text>
</comment>
<accession>A0ABR1ZG12</accession>
<evidence type="ECO:0000313" key="2">
    <source>
        <dbReference type="Proteomes" id="UP001396334"/>
    </source>
</evidence>
<name>A0ABR1ZG12_9ROSI</name>
<organism evidence="1 2">
    <name type="scientific">Hibiscus sabdariffa</name>
    <name type="common">roselle</name>
    <dbReference type="NCBI Taxonomy" id="183260"/>
    <lineage>
        <taxon>Eukaryota</taxon>
        <taxon>Viridiplantae</taxon>
        <taxon>Streptophyta</taxon>
        <taxon>Embryophyta</taxon>
        <taxon>Tracheophyta</taxon>
        <taxon>Spermatophyta</taxon>
        <taxon>Magnoliopsida</taxon>
        <taxon>eudicotyledons</taxon>
        <taxon>Gunneridae</taxon>
        <taxon>Pentapetalae</taxon>
        <taxon>rosids</taxon>
        <taxon>malvids</taxon>
        <taxon>Malvales</taxon>
        <taxon>Malvaceae</taxon>
        <taxon>Malvoideae</taxon>
        <taxon>Hibiscus</taxon>
    </lineage>
</organism>
<protein>
    <submittedName>
        <fullName evidence="1">Uncharacterized protein</fullName>
    </submittedName>
</protein>
<dbReference type="EMBL" id="JBBPBN010001183">
    <property type="protein sequence ID" value="KAK8479423.1"/>
    <property type="molecule type" value="Genomic_DNA"/>
</dbReference>
<dbReference type="Proteomes" id="UP001396334">
    <property type="component" value="Unassembled WGS sequence"/>
</dbReference>
<keyword evidence="2" id="KW-1185">Reference proteome</keyword>